<reference evidence="1 2" key="1">
    <citation type="submission" date="2023-08" db="EMBL/GenBank/DDBJ databases">
        <title>A Necator americanus chromosomal reference genome.</title>
        <authorList>
            <person name="Ilik V."/>
            <person name="Petrzelkova K.J."/>
            <person name="Pardy F."/>
            <person name="Fuh T."/>
            <person name="Niatou-Singa F.S."/>
            <person name="Gouil Q."/>
            <person name="Baker L."/>
            <person name="Ritchie M.E."/>
            <person name="Jex A.R."/>
            <person name="Gazzola D."/>
            <person name="Li H."/>
            <person name="Toshio Fujiwara R."/>
            <person name="Zhan B."/>
            <person name="Aroian R.V."/>
            <person name="Pafco B."/>
            <person name="Schwarz E.M."/>
        </authorList>
    </citation>
    <scope>NUCLEOTIDE SEQUENCE [LARGE SCALE GENOMIC DNA]</scope>
    <source>
        <strain evidence="1 2">Aroian</strain>
        <tissue evidence="1">Whole animal</tissue>
    </source>
</reference>
<proteinExistence type="predicted"/>
<protein>
    <submittedName>
        <fullName evidence="1">Uncharacterized protein</fullName>
    </submittedName>
</protein>
<name>A0ABR1BST4_NECAM</name>
<accession>A0ABR1BST4</accession>
<sequence length="144" mass="16931">MTRIAQKLWIEKLQESVENYERIQHKDVLKSTLLLSSLNLRSFCSKEMERKEKIRKRTAKSEAIPGKAKKRHEMNLNVRRRHRTMTLLQRHKKHQATVTFNQDHLLILRKRGSGAIVPAHKHRRISIASKGMLELELRIVLAQG</sequence>
<keyword evidence="2" id="KW-1185">Reference proteome</keyword>
<organism evidence="1 2">
    <name type="scientific">Necator americanus</name>
    <name type="common">Human hookworm</name>
    <dbReference type="NCBI Taxonomy" id="51031"/>
    <lineage>
        <taxon>Eukaryota</taxon>
        <taxon>Metazoa</taxon>
        <taxon>Ecdysozoa</taxon>
        <taxon>Nematoda</taxon>
        <taxon>Chromadorea</taxon>
        <taxon>Rhabditida</taxon>
        <taxon>Rhabditina</taxon>
        <taxon>Rhabditomorpha</taxon>
        <taxon>Strongyloidea</taxon>
        <taxon>Ancylostomatidae</taxon>
        <taxon>Bunostominae</taxon>
        <taxon>Necator</taxon>
    </lineage>
</organism>
<gene>
    <name evidence="1" type="primary">Necator_chrI.g2229</name>
    <name evidence="1" type="ORF">RB195_006102</name>
</gene>
<comment type="caution">
    <text evidence="1">The sequence shown here is derived from an EMBL/GenBank/DDBJ whole genome shotgun (WGS) entry which is preliminary data.</text>
</comment>
<evidence type="ECO:0000313" key="1">
    <source>
        <dbReference type="EMBL" id="KAK6728836.1"/>
    </source>
</evidence>
<evidence type="ECO:0000313" key="2">
    <source>
        <dbReference type="Proteomes" id="UP001303046"/>
    </source>
</evidence>
<dbReference type="Proteomes" id="UP001303046">
    <property type="component" value="Unassembled WGS sequence"/>
</dbReference>
<dbReference type="EMBL" id="JAVFWL010000001">
    <property type="protein sequence ID" value="KAK6728836.1"/>
    <property type="molecule type" value="Genomic_DNA"/>
</dbReference>